<organism evidence="2 3">
    <name type="scientific">Streptomyces mirabilis</name>
    <dbReference type="NCBI Taxonomy" id="68239"/>
    <lineage>
        <taxon>Bacteria</taxon>
        <taxon>Bacillati</taxon>
        <taxon>Actinomycetota</taxon>
        <taxon>Actinomycetes</taxon>
        <taxon>Kitasatosporales</taxon>
        <taxon>Streptomycetaceae</taxon>
        <taxon>Streptomyces</taxon>
    </lineage>
</organism>
<evidence type="ECO:0000313" key="2">
    <source>
        <dbReference type="EMBL" id="SFG73087.1"/>
    </source>
</evidence>
<reference evidence="2 3" key="1">
    <citation type="submission" date="2016-10" db="EMBL/GenBank/DDBJ databases">
        <authorList>
            <person name="de Groot N.N."/>
        </authorList>
    </citation>
    <scope>NUCLEOTIDE SEQUENCE [LARGE SCALE GENOMIC DNA]</scope>
    <source>
        <strain evidence="2 3">OK461</strain>
    </source>
</reference>
<dbReference type="AlphaFoldDB" id="A0A1I2UBS1"/>
<sequence length="75" mass="7663">MIASSRASSSSNEVSIRHASCGIRSRSSRQTGIPSPGGETYVEYGDVRAERGAAGEGVFGGVGVADDGDVRFGVE</sequence>
<evidence type="ECO:0000256" key="1">
    <source>
        <dbReference type="SAM" id="MobiDB-lite"/>
    </source>
</evidence>
<gene>
    <name evidence="2" type="ORF">SAMN02787118_12724</name>
</gene>
<name>A0A1I2UBS1_9ACTN</name>
<proteinExistence type="predicted"/>
<dbReference type="Proteomes" id="UP000181942">
    <property type="component" value="Unassembled WGS sequence"/>
</dbReference>
<evidence type="ECO:0000313" key="3">
    <source>
        <dbReference type="Proteomes" id="UP000181942"/>
    </source>
</evidence>
<accession>A0A1I2UBS1</accession>
<feature type="region of interest" description="Disordered" evidence="1">
    <location>
        <begin position="1"/>
        <end position="40"/>
    </location>
</feature>
<protein>
    <submittedName>
        <fullName evidence="2">Uncharacterized protein</fullName>
    </submittedName>
</protein>
<dbReference type="EMBL" id="FONR01000027">
    <property type="protein sequence ID" value="SFG73087.1"/>
    <property type="molecule type" value="Genomic_DNA"/>
</dbReference>
<feature type="compositionally biased region" description="Low complexity" evidence="1">
    <location>
        <begin position="1"/>
        <end position="11"/>
    </location>
</feature>